<accession>A0A9P3Q1Y0</accession>
<sequence length="428" mass="47776">MQDEKEVTMLRQRNFPSLNTTTAAITQKPPFCTGTVSIAQSDADLFYKQGKSASWLNLSTATEDDLQALANACQPATFGMNEEDVLDESYRKAGKMDLHDFAAKFDVNKLGILNRIRAQLLDGADEKKVVNAALYKLNVYGRGSFFKSHKDTPRGETMFGSLVVVFPTHHEGGALVLRHFGQEWTFDSATLTQQRAEPCIAYIAFYSDVDHEVTIVSSGYRVTLTYNLYLVERAERDHVPRSIQPVAPDDHILHCALTAALANPDFLPEGGYLGFGLSFKYPIQQAQASSEQVLKGSDAVIYRVCKQLSLKASLNAVYSAGRVRVLVSTKKLLSNSRHDDDIVDVLCNRRRQGKVIHEFGEDEPVRRYGRKFADSMKIRLAWVTPLTVYSHFGSPYTAYGNERTSACIYGDLCITVQLGPFGQRETEE</sequence>
<dbReference type="Gene3D" id="2.60.120.620">
    <property type="entry name" value="q2cbj1_9rhob like domain"/>
    <property type="match status" value="1"/>
</dbReference>
<dbReference type="OrthoDB" id="27483at2759"/>
<protein>
    <submittedName>
        <fullName evidence="2">2OG-Fe(II) oxygenase superfamily protein</fullName>
    </submittedName>
</protein>
<evidence type="ECO:0000313" key="3">
    <source>
        <dbReference type="Proteomes" id="UP001063166"/>
    </source>
</evidence>
<dbReference type="AlphaFoldDB" id="A0A9P3Q1Y0"/>
<evidence type="ECO:0000259" key="1">
    <source>
        <dbReference type="Pfam" id="PF13640"/>
    </source>
</evidence>
<dbReference type="PANTHER" id="PTHR33099:SF14">
    <property type="entry name" value="PROLYL 4-HYDROXYLASE ALPHA SUBUNIT FE(2+) 2OG DIOXYGENASE DOMAIN-CONTAINING PROTEIN"/>
    <property type="match status" value="1"/>
</dbReference>
<dbReference type="InterPro" id="IPR044862">
    <property type="entry name" value="Pro_4_hyd_alph_FE2OG_OXY"/>
</dbReference>
<reference evidence="2" key="1">
    <citation type="submission" date="2022-07" db="EMBL/GenBank/DDBJ databases">
        <title>The genome of Lyophyllum shimeji provides insight into the initial evolution of ectomycorrhizal fungal genome.</title>
        <authorList>
            <person name="Kobayashi Y."/>
            <person name="Shibata T."/>
            <person name="Hirakawa H."/>
            <person name="Shigenobu S."/>
            <person name="Nishiyama T."/>
            <person name="Yamada A."/>
            <person name="Hasebe M."/>
            <person name="Kawaguchi M."/>
        </authorList>
    </citation>
    <scope>NUCLEOTIDE SEQUENCE</scope>
    <source>
        <strain evidence="2">AT787</strain>
    </source>
</reference>
<keyword evidence="3" id="KW-1185">Reference proteome</keyword>
<dbReference type="EMBL" id="BRPK01000021">
    <property type="protein sequence ID" value="GLB45317.1"/>
    <property type="molecule type" value="Genomic_DNA"/>
</dbReference>
<proteinExistence type="predicted"/>
<organism evidence="2 3">
    <name type="scientific">Lyophyllum shimeji</name>
    <name type="common">Hon-shimeji</name>
    <name type="synonym">Tricholoma shimeji</name>
    <dbReference type="NCBI Taxonomy" id="47721"/>
    <lineage>
        <taxon>Eukaryota</taxon>
        <taxon>Fungi</taxon>
        <taxon>Dikarya</taxon>
        <taxon>Basidiomycota</taxon>
        <taxon>Agaricomycotina</taxon>
        <taxon>Agaricomycetes</taxon>
        <taxon>Agaricomycetidae</taxon>
        <taxon>Agaricales</taxon>
        <taxon>Tricholomatineae</taxon>
        <taxon>Lyophyllaceae</taxon>
        <taxon>Lyophyllum</taxon>
    </lineage>
</organism>
<name>A0A9P3Q1Y0_LYOSH</name>
<dbReference type="Proteomes" id="UP001063166">
    <property type="component" value="Unassembled WGS sequence"/>
</dbReference>
<dbReference type="Pfam" id="PF13640">
    <property type="entry name" value="2OG-FeII_Oxy_3"/>
    <property type="match status" value="1"/>
</dbReference>
<feature type="domain" description="Prolyl 4-hydroxylase alpha subunit Fe(2+) 2OG dioxygenase" evidence="1">
    <location>
        <begin position="136"/>
        <end position="228"/>
    </location>
</feature>
<gene>
    <name evidence="2" type="ORF">LshimejAT787_2100770</name>
</gene>
<comment type="caution">
    <text evidence="2">The sequence shown here is derived from an EMBL/GenBank/DDBJ whole genome shotgun (WGS) entry which is preliminary data.</text>
</comment>
<evidence type="ECO:0000313" key="2">
    <source>
        <dbReference type="EMBL" id="GLB45317.1"/>
    </source>
</evidence>
<dbReference type="PANTHER" id="PTHR33099">
    <property type="entry name" value="FE2OG DIOXYGENASE DOMAIN-CONTAINING PROTEIN"/>
    <property type="match status" value="1"/>
</dbReference>